<evidence type="ECO:0000313" key="3">
    <source>
        <dbReference type="Proteomes" id="UP000186922"/>
    </source>
</evidence>
<protein>
    <submittedName>
        <fullName evidence="2">Uncharacterized protein</fullName>
    </submittedName>
</protein>
<reference evidence="2 3" key="1">
    <citation type="journal article" date="2016" name="Nat. Commun.">
        <title>Extremotolerant tardigrade genome and improved radiotolerance of human cultured cells by tardigrade-unique protein.</title>
        <authorList>
            <person name="Hashimoto T."/>
            <person name="Horikawa D.D."/>
            <person name="Saito Y."/>
            <person name="Kuwahara H."/>
            <person name="Kozuka-Hata H."/>
            <person name="Shin-I T."/>
            <person name="Minakuchi Y."/>
            <person name="Ohishi K."/>
            <person name="Motoyama A."/>
            <person name="Aizu T."/>
            <person name="Enomoto A."/>
            <person name="Kondo K."/>
            <person name="Tanaka S."/>
            <person name="Hara Y."/>
            <person name="Koshikawa S."/>
            <person name="Sagara H."/>
            <person name="Miura T."/>
            <person name="Yokobori S."/>
            <person name="Miyagawa K."/>
            <person name="Suzuki Y."/>
            <person name="Kubo T."/>
            <person name="Oyama M."/>
            <person name="Kohara Y."/>
            <person name="Fujiyama A."/>
            <person name="Arakawa K."/>
            <person name="Katayama T."/>
            <person name="Toyoda A."/>
            <person name="Kunieda T."/>
        </authorList>
    </citation>
    <scope>NUCLEOTIDE SEQUENCE [LARGE SCALE GENOMIC DNA]</scope>
    <source>
        <strain evidence="2 3">YOKOZUNA-1</strain>
    </source>
</reference>
<organism evidence="2 3">
    <name type="scientific">Ramazzottius varieornatus</name>
    <name type="common">Water bear</name>
    <name type="synonym">Tardigrade</name>
    <dbReference type="NCBI Taxonomy" id="947166"/>
    <lineage>
        <taxon>Eukaryota</taxon>
        <taxon>Metazoa</taxon>
        <taxon>Ecdysozoa</taxon>
        <taxon>Tardigrada</taxon>
        <taxon>Eutardigrada</taxon>
        <taxon>Parachela</taxon>
        <taxon>Hypsibioidea</taxon>
        <taxon>Ramazzottiidae</taxon>
        <taxon>Ramazzottius</taxon>
    </lineage>
</organism>
<name>A0A1D1UJV8_RAMVA</name>
<gene>
    <name evidence="2" type="primary">RvY_00357-1</name>
    <name evidence="2" type="synonym">RvY_00357.1</name>
    <name evidence="2" type="ORF">RvY_00357</name>
</gene>
<feature type="region of interest" description="Disordered" evidence="1">
    <location>
        <begin position="132"/>
        <end position="158"/>
    </location>
</feature>
<dbReference type="AlphaFoldDB" id="A0A1D1UJV8"/>
<proteinExistence type="predicted"/>
<keyword evidence="3" id="KW-1185">Reference proteome</keyword>
<dbReference type="EMBL" id="BDGG01000001">
    <property type="protein sequence ID" value="GAU87527.1"/>
    <property type="molecule type" value="Genomic_DNA"/>
</dbReference>
<sequence length="158" mass="17095">MALTLDMKAVPTTKKWDGDDGVSYGESPASGDQIVVRHAKQQSSKAKVVIITASKTEAEGLQKTLDEQARHNALDLFVGRGFGLQAALGNGVVTDIVGWINSFHSVSMHDERARVTSTEVVTVFGKRLYNMRKSMNPGEGTSGVQSKDLVFESDDEPL</sequence>
<evidence type="ECO:0000313" key="2">
    <source>
        <dbReference type="EMBL" id="GAU87527.1"/>
    </source>
</evidence>
<accession>A0A1D1UJV8</accession>
<comment type="caution">
    <text evidence="2">The sequence shown here is derived from an EMBL/GenBank/DDBJ whole genome shotgun (WGS) entry which is preliminary data.</text>
</comment>
<evidence type="ECO:0000256" key="1">
    <source>
        <dbReference type="SAM" id="MobiDB-lite"/>
    </source>
</evidence>
<dbReference type="Proteomes" id="UP000186922">
    <property type="component" value="Unassembled WGS sequence"/>
</dbReference>